<dbReference type="Pfam" id="PF04186">
    <property type="entry name" value="FxsA"/>
    <property type="match status" value="1"/>
</dbReference>
<feature type="region of interest" description="Disordered" evidence="1">
    <location>
        <begin position="144"/>
        <end position="191"/>
    </location>
</feature>
<comment type="caution">
    <text evidence="3">The sequence shown here is derived from an EMBL/GenBank/DDBJ whole genome shotgun (WGS) entry which is preliminary data.</text>
</comment>
<dbReference type="AlphaFoldDB" id="A0A7J0BIF4"/>
<dbReference type="PANTHER" id="PTHR35335:SF1">
    <property type="entry name" value="UPF0716 PROTEIN FXSA"/>
    <property type="match status" value="1"/>
</dbReference>
<feature type="transmembrane region" description="Helical" evidence="2">
    <location>
        <begin position="76"/>
        <end position="103"/>
    </location>
</feature>
<name>A0A7J0BIF4_9BACT</name>
<dbReference type="Proteomes" id="UP000503840">
    <property type="component" value="Unassembled WGS sequence"/>
</dbReference>
<keyword evidence="2" id="KW-0472">Membrane</keyword>
<dbReference type="RefSeq" id="WP_174405016.1">
    <property type="nucleotide sequence ID" value="NZ_BLVO01000013.1"/>
</dbReference>
<reference evidence="3 4" key="1">
    <citation type="submission" date="2020-05" db="EMBL/GenBank/DDBJ databases">
        <title>Draft genome sequence of Desulfovibrio sp. strain HN2T.</title>
        <authorList>
            <person name="Ueno A."/>
            <person name="Tamazawa S."/>
            <person name="Tamamura S."/>
            <person name="Murakami T."/>
            <person name="Kiyama T."/>
            <person name="Inomata H."/>
            <person name="Amano Y."/>
            <person name="Miyakawa K."/>
            <person name="Tamaki H."/>
            <person name="Naganuma T."/>
            <person name="Kaneko K."/>
        </authorList>
    </citation>
    <scope>NUCLEOTIDE SEQUENCE [LARGE SCALE GENOMIC DNA]</scope>
    <source>
        <strain evidence="3 4">HN2</strain>
    </source>
</reference>
<dbReference type="NCBIfam" id="NF008528">
    <property type="entry name" value="PRK11463.1-2"/>
    <property type="match status" value="1"/>
</dbReference>
<dbReference type="EMBL" id="BLVO01000013">
    <property type="protein sequence ID" value="GFM33348.1"/>
    <property type="molecule type" value="Genomic_DNA"/>
</dbReference>
<feature type="transmembrane region" description="Helical" evidence="2">
    <location>
        <begin position="27"/>
        <end position="47"/>
    </location>
</feature>
<dbReference type="PANTHER" id="PTHR35335">
    <property type="entry name" value="UPF0716 PROTEIN FXSA"/>
    <property type="match status" value="1"/>
</dbReference>
<dbReference type="InterPro" id="IPR007313">
    <property type="entry name" value="FxsA"/>
</dbReference>
<evidence type="ECO:0000256" key="2">
    <source>
        <dbReference type="SAM" id="Phobius"/>
    </source>
</evidence>
<sequence length="191" mass="20667">MFSKLFLLFTLIPIMELYTLVEVGSVIGVGSTILIVILTGVIGAWLARMEGFNTMLKVRESLAQGKVPADEMVEGLLILVAGLLLLTPGFITDCMGIVLLAPFTRKPFARMLRKQFNESVKVQGAGSFGSANSAGFTYYTWHSSGGRKAPGDGPLSVQDLEARLRGETSQEPRKAVVIDCDPIEDKDNGSR</sequence>
<accession>A0A7J0BIF4</accession>
<evidence type="ECO:0000313" key="4">
    <source>
        <dbReference type="Proteomes" id="UP000503840"/>
    </source>
</evidence>
<evidence type="ECO:0000256" key="1">
    <source>
        <dbReference type="SAM" id="MobiDB-lite"/>
    </source>
</evidence>
<organism evidence="3 4">
    <name type="scientific">Desulfovibrio subterraneus</name>
    <dbReference type="NCBI Taxonomy" id="2718620"/>
    <lineage>
        <taxon>Bacteria</taxon>
        <taxon>Pseudomonadati</taxon>
        <taxon>Thermodesulfobacteriota</taxon>
        <taxon>Desulfovibrionia</taxon>
        <taxon>Desulfovibrionales</taxon>
        <taxon>Desulfovibrionaceae</taxon>
        <taxon>Desulfovibrio</taxon>
    </lineage>
</organism>
<feature type="compositionally biased region" description="Basic and acidic residues" evidence="1">
    <location>
        <begin position="160"/>
        <end position="176"/>
    </location>
</feature>
<keyword evidence="4" id="KW-1185">Reference proteome</keyword>
<proteinExistence type="predicted"/>
<protein>
    <submittedName>
        <fullName evidence="3">Exclusion protein FxsA</fullName>
    </submittedName>
</protein>
<keyword evidence="2" id="KW-1133">Transmembrane helix</keyword>
<evidence type="ECO:0000313" key="3">
    <source>
        <dbReference type="EMBL" id="GFM33348.1"/>
    </source>
</evidence>
<dbReference type="GO" id="GO:0016020">
    <property type="term" value="C:membrane"/>
    <property type="evidence" value="ECO:0007669"/>
    <property type="project" value="InterPro"/>
</dbReference>
<keyword evidence="2" id="KW-0812">Transmembrane</keyword>
<gene>
    <name evidence="3" type="primary">fsxA</name>
    <name evidence="3" type="ORF">DSM101010T_17130</name>
</gene>